<proteinExistence type="predicted"/>
<name>A0A7J0BL33_9BACT</name>
<keyword evidence="2" id="KW-1133">Transmembrane helix</keyword>
<feature type="region of interest" description="Disordered" evidence="1">
    <location>
        <begin position="294"/>
        <end position="334"/>
    </location>
</feature>
<feature type="transmembrane region" description="Helical" evidence="2">
    <location>
        <begin position="6"/>
        <end position="30"/>
    </location>
</feature>
<protein>
    <submittedName>
        <fullName evidence="3">Uncharacterized protein</fullName>
    </submittedName>
</protein>
<evidence type="ECO:0000313" key="4">
    <source>
        <dbReference type="Proteomes" id="UP000503840"/>
    </source>
</evidence>
<feature type="compositionally biased region" description="Acidic residues" evidence="1">
    <location>
        <begin position="182"/>
        <end position="199"/>
    </location>
</feature>
<sequence>MLILSQQYTIFMVFILLCFAGLMVMFYFMLRSMEEMTRSIRNERNSMNEVLRSIEKRMAQLVTLQRHEQTLTEATQANTPKRGVHFNREGEVVFGDADAPFDRAGNVEAGAVSGSAFPAGIAVGVAGATLLAGAEPATAGTEATVSVVEDSAAYSEAAEFDGTYEPEDIVQHVFEPAADGSVDSEVDSEADSSVDDEADSSGFDSGVFEPVADAVGGLKADDDFRPFTPEAMDSDMQEQGMQPDSDAGQPAPAPMDSASIDFDGVGAGAAAGEHDWQFDADVYAEHDVQAGGAVDTETVGAAPEVSSVRADAVDEEDAGTEDSVYSSQDGEGQEADEHIDYTLSSDSGLPDLHMDVSLASRKVDAVRGVLDIHTIPGGDDILEEDLKEIAASAVRRPVHTPEPAEDYVFSSAADGAVDEDVAAQPYFKQVPDLHLDGFARPASAVAAPRQPERKGLFLFEPEVDPDVDSVVEPEQSATVVEDDYVASDDGGFDFSSASDTIPNELSGDNAGDSVIAETVERPRPVYRFSNIFGDEDELDEAEGAEEDDDDIILLTPDEIVRDEFVQESDSGLPDGLTDELADDELDDESDDLTGDAGDMFTSADSQSAVQEPVYVSDELDEPIDMDSALAKALAAVGLDDGTQAADTNRYFSDTPEVEKVSSVSREPGVSGVSGSLNESDTQAEADLPDFMWEDDTLPAQKSGASADDFDFSPASDEGDPADDQDVLPGFFEAEESDNVMPEAELSRQEDTAEEREKAGDGTARNITDFIVPE</sequence>
<evidence type="ECO:0000256" key="1">
    <source>
        <dbReference type="SAM" id="MobiDB-lite"/>
    </source>
</evidence>
<dbReference type="Proteomes" id="UP000503840">
    <property type="component" value="Unassembled WGS sequence"/>
</dbReference>
<dbReference type="AlphaFoldDB" id="A0A7J0BL33"/>
<gene>
    <name evidence="3" type="ORF">DSM101010T_26630</name>
</gene>
<keyword evidence="4" id="KW-1185">Reference proteome</keyword>
<comment type="caution">
    <text evidence="3">The sequence shown here is derived from an EMBL/GenBank/DDBJ whole genome shotgun (WGS) entry which is preliminary data.</text>
</comment>
<feature type="compositionally biased region" description="Acidic residues" evidence="1">
    <location>
        <begin position="716"/>
        <end position="725"/>
    </location>
</feature>
<keyword evidence="2" id="KW-0472">Membrane</keyword>
<feature type="region of interest" description="Disordered" evidence="1">
    <location>
        <begin position="564"/>
        <end position="610"/>
    </location>
</feature>
<keyword evidence="2" id="KW-0812">Transmembrane</keyword>
<evidence type="ECO:0000256" key="2">
    <source>
        <dbReference type="SAM" id="Phobius"/>
    </source>
</evidence>
<dbReference type="EMBL" id="BLVO01000013">
    <property type="protein sequence ID" value="GFM34298.1"/>
    <property type="molecule type" value="Genomic_DNA"/>
</dbReference>
<feature type="compositionally biased region" description="Acidic residues" evidence="1">
    <location>
        <begin position="576"/>
        <end position="593"/>
    </location>
</feature>
<feature type="compositionally biased region" description="Acidic residues" evidence="1">
    <location>
        <begin position="681"/>
        <end position="696"/>
    </location>
</feature>
<dbReference type="RefSeq" id="WP_174405900.1">
    <property type="nucleotide sequence ID" value="NZ_BLVO01000013.1"/>
</dbReference>
<feature type="region of interest" description="Disordered" evidence="1">
    <location>
        <begin position="642"/>
        <end position="773"/>
    </location>
</feature>
<reference evidence="3 4" key="1">
    <citation type="submission" date="2020-05" db="EMBL/GenBank/DDBJ databases">
        <title>Draft genome sequence of Desulfovibrio sp. strain HN2T.</title>
        <authorList>
            <person name="Ueno A."/>
            <person name="Tamazawa S."/>
            <person name="Tamamura S."/>
            <person name="Murakami T."/>
            <person name="Kiyama T."/>
            <person name="Inomata H."/>
            <person name="Amano Y."/>
            <person name="Miyakawa K."/>
            <person name="Tamaki H."/>
            <person name="Naganuma T."/>
            <person name="Kaneko K."/>
        </authorList>
    </citation>
    <scope>NUCLEOTIDE SEQUENCE [LARGE SCALE GENOMIC DNA]</scope>
    <source>
        <strain evidence="3 4">HN2</strain>
    </source>
</reference>
<organism evidence="3 4">
    <name type="scientific">Desulfovibrio subterraneus</name>
    <dbReference type="NCBI Taxonomy" id="2718620"/>
    <lineage>
        <taxon>Bacteria</taxon>
        <taxon>Pseudomonadati</taxon>
        <taxon>Thermodesulfobacteriota</taxon>
        <taxon>Desulfovibrionia</taxon>
        <taxon>Desulfovibrionales</taxon>
        <taxon>Desulfovibrionaceae</taxon>
        <taxon>Desulfovibrio</taxon>
    </lineage>
</organism>
<evidence type="ECO:0000313" key="3">
    <source>
        <dbReference type="EMBL" id="GFM34298.1"/>
    </source>
</evidence>
<accession>A0A7J0BL33</accession>
<feature type="compositionally biased region" description="Basic and acidic residues" evidence="1">
    <location>
        <begin position="744"/>
        <end position="759"/>
    </location>
</feature>
<feature type="region of interest" description="Disordered" evidence="1">
    <location>
        <begin position="178"/>
        <end position="267"/>
    </location>
</feature>
<feature type="compositionally biased region" description="Low complexity" evidence="1">
    <location>
        <begin position="702"/>
        <end position="715"/>
    </location>
</feature>